<dbReference type="InterPro" id="IPR011009">
    <property type="entry name" value="Kinase-like_dom_sf"/>
</dbReference>
<evidence type="ECO:0000313" key="5">
    <source>
        <dbReference type="EMBL" id="NSG84337.1"/>
    </source>
</evidence>
<dbReference type="SUPFAM" id="SSF56112">
    <property type="entry name" value="Protein kinase-like (PK-like)"/>
    <property type="match status" value="1"/>
</dbReference>
<evidence type="ECO:0000256" key="2">
    <source>
        <dbReference type="SAM" id="MobiDB-lite"/>
    </source>
</evidence>
<keyword evidence="3" id="KW-0472">Membrane</keyword>
<organism evidence="5 6">
    <name type="scientific">Blautia faecis</name>
    <dbReference type="NCBI Taxonomy" id="871665"/>
    <lineage>
        <taxon>Bacteria</taxon>
        <taxon>Bacillati</taxon>
        <taxon>Bacillota</taxon>
        <taxon>Clostridia</taxon>
        <taxon>Lachnospirales</taxon>
        <taxon>Lachnospiraceae</taxon>
        <taxon>Blautia</taxon>
    </lineage>
</organism>
<evidence type="ECO:0000256" key="3">
    <source>
        <dbReference type="SAM" id="Phobius"/>
    </source>
</evidence>
<keyword evidence="3" id="KW-1133">Transmembrane helix</keyword>
<gene>
    <name evidence="5" type="ORF">G5B17_02535</name>
</gene>
<keyword evidence="3" id="KW-0812">Transmembrane</keyword>
<dbReference type="CDD" id="cd05121">
    <property type="entry name" value="ABC1_ADCK3-like"/>
    <property type="match status" value="1"/>
</dbReference>
<feature type="domain" description="ABC1 atypical kinase-like" evidence="4">
    <location>
        <begin position="101"/>
        <end position="341"/>
    </location>
</feature>
<dbReference type="GO" id="GO:0016301">
    <property type="term" value="F:kinase activity"/>
    <property type="evidence" value="ECO:0007669"/>
    <property type="project" value="UniProtKB-KW"/>
</dbReference>
<proteinExistence type="inferred from homology"/>
<name>A0ABX2H3J4_9FIRM</name>
<feature type="compositionally biased region" description="Basic and acidic residues" evidence="2">
    <location>
        <begin position="1"/>
        <end position="24"/>
    </location>
</feature>
<sequence>MKSEADQAQRKNQEVEIQQDKNEKNSTAGKKSNGKDTGTYKERLKEITAVLHKHAITRGVSPEKLRLILTDLGPTFIKLGQIMSMRSDILPKRYCDELMKLCSDVDPMPFAEVEEVLREAFGCPWQEEFQEIQEKPLGSASIAQVHRAVLKTGEEVVIKVQRKGIYEIMARDIGLMKKAVKLLPPVSIKEAVDLNLVLEELWRVTQEEMNFLTEAANMEEFSRKNKNVAFVKTPILYREYTTASVLVMEYIDGIPIDHKEELLAGGYDLDEIGSKFVDNFIKQVMDDGFFHADPHPGNVMIQGGKIVWIDMGMMGRLNDRDRELIGQAIEGVALNDIGKIQDAVLALGEFKGKPNQSRLYTDIRDLMAKYGTADFGEIDIVEILTDLMDVMKENKIVMPHGLTMLARGLTHMEGVLADISPEINMVQIAAARLKGNLLDEGNWKKQMKGTGKKLYRSMLRAVDIPALAADFLQGCMKGQTKINLDLHASDDLAWLMRRLIRNIVLGLWVMALLISSSIICTTDMTPKIMGIPALGVLGYFGALVILMYLFIKHFMKK</sequence>
<comment type="similarity">
    <text evidence="1">Belongs to the protein kinase superfamily. ADCK protein kinase family.</text>
</comment>
<dbReference type="InterPro" id="IPR004147">
    <property type="entry name" value="ABC1_dom"/>
</dbReference>
<evidence type="ECO:0000259" key="4">
    <source>
        <dbReference type="Pfam" id="PF03109"/>
    </source>
</evidence>
<feature type="transmembrane region" description="Helical" evidence="3">
    <location>
        <begin position="499"/>
        <end position="519"/>
    </location>
</feature>
<evidence type="ECO:0000256" key="1">
    <source>
        <dbReference type="ARBA" id="ARBA00009670"/>
    </source>
</evidence>
<dbReference type="Proteomes" id="UP001644719">
    <property type="component" value="Unassembled WGS sequence"/>
</dbReference>
<dbReference type="EMBL" id="JAAITS010000005">
    <property type="protein sequence ID" value="NSG84337.1"/>
    <property type="molecule type" value="Genomic_DNA"/>
</dbReference>
<keyword evidence="6" id="KW-1185">Reference proteome</keyword>
<reference evidence="5 6" key="1">
    <citation type="journal article" date="2020" name="Cell Host Microbe">
        <title>Functional and Genomic Variation between Human-Derived Isolates of Lachnospiraceae Reveals Inter- and Intra-Species Diversity.</title>
        <authorList>
            <person name="Sorbara M.T."/>
            <person name="Littmann E.R."/>
            <person name="Fontana E."/>
            <person name="Moody T.U."/>
            <person name="Kohout C.E."/>
            <person name="Gjonbalaj M."/>
            <person name="Eaton V."/>
            <person name="Seok R."/>
            <person name="Leiner I.M."/>
            <person name="Pamer E.G."/>
        </authorList>
    </citation>
    <scope>NUCLEOTIDE SEQUENCE [LARGE SCALE GENOMIC DNA]</scope>
    <source>
        <strain evidence="5 6">MSK.17.74</strain>
    </source>
</reference>
<keyword evidence="5" id="KW-0808">Transferase</keyword>
<accession>A0ABX2H3J4</accession>
<feature type="transmembrane region" description="Helical" evidence="3">
    <location>
        <begin position="531"/>
        <end position="551"/>
    </location>
</feature>
<evidence type="ECO:0000313" key="6">
    <source>
        <dbReference type="Proteomes" id="UP001644719"/>
    </source>
</evidence>
<dbReference type="InterPro" id="IPR050154">
    <property type="entry name" value="UbiB_kinase"/>
</dbReference>
<dbReference type="PANTHER" id="PTHR10566">
    <property type="entry name" value="CHAPERONE-ACTIVITY OF BC1 COMPLEX CABC1 -RELATED"/>
    <property type="match status" value="1"/>
</dbReference>
<dbReference type="PANTHER" id="PTHR10566:SF113">
    <property type="entry name" value="PROTEIN ACTIVITY OF BC1 COMPLEX KINASE 7, CHLOROPLASTIC"/>
    <property type="match status" value="1"/>
</dbReference>
<dbReference type="Pfam" id="PF03109">
    <property type="entry name" value="ABC1"/>
    <property type="match status" value="1"/>
</dbReference>
<keyword evidence="5" id="KW-0418">Kinase</keyword>
<comment type="caution">
    <text evidence="5">The sequence shown here is derived from an EMBL/GenBank/DDBJ whole genome shotgun (WGS) entry which is preliminary data.</text>
</comment>
<feature type="region of interest" description="Disordered" evidence="2">
    <location>
        <begin position="1"/>
        <end position="39"/>
    </location>
</feature>
<protein>
    <submittedName>
        <fullName evidence="5">AarF/ABC1/UbiB kinase family protein</fullName>
    </submittedName>
</protein>